<evidence type="ECO:0000256" key="6">
    <source>
        <dbReference type="ARBA" id="ARBA00012321"/>
    </source>
</evidence>
<dbReference type="InterPro" id="IPR011060">
    <property type="entry name" value="RibuloseP-bd_barrel"/>
</dbReference>
<dbReference type="EC" id="2.4.2.10" evidence="5"/>
<feature type="active site" description="For OMPdecase activity" evidence="14">
    <location>
        <position position="301"/>
    </location>
</feature>
<reference evidence="18" key="1">
    <citation type="submission" date="2011-05" db="EMBL/GenBank/DDBJ databases">
        <authorList>
            <person name="Richards S.R."/>
            <person name="Qu J."/>
            <person name="Jiang H."/>
            <person name="Jhangiani S.N."/>
            <person name="Agravi P."/>
            <person name="Goodspeed R."/>
            <person name="Gross S."/>
            <person name="Mandapat C."/>
            <person name="Jackson L."/>
            <person name="Mathew T."/>
            <person name="Pu L."/>
            <person name="Thornton R."/>
            <person name="Saada N."/>
            <person name="Wilczek-Boney K.B."/>
            <person name="Lee S."/>
            <person name="Kovar C."/>
            <person name="Wu Y."/>
            <person name="Scherer S.E."/>
            <person name="Worley K.C."/>
            <person name="Muzny D.M."/>
            <person name="Gibbs R."/>
        </authorList>
    </citation>
    <scope>NUCLEOTIDE SEQUENCE</scope>
    <source>
        <strain evidence="18">Brora</strain>
    </source>
</reference>
<dbReference type="NCBIfam" id="TIGR00336">
    <property type="entry name" value="pyrE"/>
    <property type="match status" value="1"/>
</dbReference>
<dbReference type="FunFam" id="3.40.50.2020:FF:000025">
    <property type="entry name" value="Uridine monophosphate synthetase"/>
    <property type="match status" value="1"/>
</dbReference>
<dbReference type="EMBL" id="AFFK01024047">
    <property type="status" value="NOT_ANNOTATED_CDS"/>
    <property type="molecule type" value="Genomic_DNA"/>
</dbReference>
<evidence type="ECO:0000256" key="8">
    <source>
        <dbReference type="ARBA" id="ARBA00022676"/>
    </source>
</evidence>
<dbReference type="Proteomes" id="UP000014500">
    <property type="component" value="Unassembled WGS sequence"/>
</dbReference>
<feature type="active site" description="For OMPdecase activity" evidence="14">
    <location>
        <position position="298"/>
    </location>
</feature>
<protein>
    <recommendedName>
        <fullName evidence="7">Uridine 5'-monophosphate synthase</fullName>
        <ecNumber evidence="5">2.4.2.10</ecNumber>
        <ecNumber evidence="6">4.1.1.23</ecNumber>
    </recommendedName>
</protein>
<feature type="binding site" evidence="15">
    <location>
        <position position="243"/>
    </location>
    <ligand>
        <name>substrate</name>
    </ligand>
</feature>
<evidence type="ECO:0000256" key="14">
    <source>
        <dbReference type="PIRSR" id="PIRSR614732-1"/>
    </source>
</evidence>
<evidence type="ECO:0000313" key="17">
    <source>
        <dbReference type="EnsemblMetazoa" id="SMAR013149-PA"/>
    </source>
</evidence>
<dbReference type="Gene3D" id="3.40.50.2020">
    <property type="match status" value="1"/>
</dbReference>
<feature type="binding site" evidence="15">
    <location>
        <position position="356"/>
    </location>
    <ligand>
        <name>substrate</name>
    </ligand>
</feature>
<dbReference type="EnsemblMetazoa" id="SMAR013149-RA">
    <property type="protein sequence ID" value="SMAR013149-PA"/>
    <property type="gene ID" value="SMAR013149"/>
</dbReference>
<name>T1JH20_STRMM</name>
<keyword evidence="13" id="KW-0511">Multifunctional enzyme</keyword>
<sequence>MNGAVNALVLSLFEKKVFKFGKFMLKSGIESPIYIDLRLIVSYPELLEQVAELFISIASKNISCKNICGVPYTALPIATCMSIKTKLPMLMRRKEEKKYGTKKLVEGVFNEGDTCLVIEDLVTSGSSTLETVEVLRSVGLKVTDAIVLLEREQGGRENLQKNGVKLHSACTMTQLLTILESKIDQAIMQSIDNFLQNNRLLSATTTSKRRSFEQRAASCSNVMTKRLFQLMETKKTNIAVAIDVTKCDKLIELANQIGPYVCMVKIHVDILEDFDTNFITKLKSMAEKHNFLIMEDRKFADIGHTVKTQFDGGIYHIADWADFVTAHALPGPGLLDGLEEIGLSKNCSCFLIAQMSSKGSLANEEYSQTTASMAMGERKFVSGFISQSRLSDNDTFIYATPGVNLGSEGDCLGQKYITPDEAIMKRGADLIIVGRGITNAPDVTAAAALYKQTAWKAYQLLITHN</sequence>
<dbReference type="FunFam" id="3.20.20.70:FF:000114">
    <property type="entry name" value="Decarboxylase,orotidine phosphate"/>
    <property type="match status" value="1"/>
</dbReference>
<dbReference type="PROSITE" id="PS00156">
    <property type="entry name" value="OMPDECASE"/>
    <property type="match status" value="1"/>
</dbReference>
<evidence type="ECO:0000256" key="1">
    <source>
        <dbReference type="ARBA" id="ARBA00004861"/>
    </source>
</evidence>
<dbReference type="SMART" id="SM00934">
    <property type="entry name" value="OMPdecase"/>
    <property type="match status" value="1"/>
</dbReference>
<keyword evidence="11" id="KW-0665">Pyrimidine biosynthesis</keyword>
<dbReference type="OMA" id="SAKHVCG"/>
<dbReference type="NCBIfam" id="TIGR01740">
    <property type="entry name" value="pyrF"/>
    <property type="match status" value="1"/>
</dbReference>
<dbReference type="HAMAP" id="MF_01208">
    <property type="entry name" value="PyrE"/>
    <property type="match status" value="1"/>
</dbReference>
<reference evidence="17" key="2">
    <citation type="submission" date="2015-02" db="UniProtKB">
        <authorList>
            <consortium name="EnsemblMetazoa"/>
        </authorList>
    </citation>
    <scope>IDENTIFICATION</scope>
</reference>
<dbReference type="InterPro" id="IPR029057">
    <property type="entry name" value="PRTase-like"/>
</dbReference>
<feature type="binding site" evidence="15">
    <location>
        <position position="414"/>
    </location>
    <ligand>
        <name>substrate</name>
    </ligand>
</feature>
<dbReference type="InterPro" id="IPR000836">
    <property type="entry name" value="PRTase_dom"/>
</dbReference>
<feature type="binding site" evidence="15">
    <location>
        <position position="265"/>
    </location>
    <ligand>
        <name>substrate</name>
    </ligand>
</feature>
<dbReference type="InterPro" id="IPR013785">
    <property type="entry name" value="Aldolase_TIM"/>
</dbReference>
<evidence type="ECO:0000256" key="12">
    <source>
        <dbReference type="ARBA" id="ARBA00023239"/>
    </source>
</evidence>
<evidence type="ECO:0000259" key="16">
    <source>
        <dbReference type="SMART" id="SM00934"/>
    </source>
</evidence>
<dbReference type="InterPro" id="IPR018089">
    <property type="entry name" value="OMPdecase_AS"/>
</dbReference>
<dbReference type="SUPFAM" id="SSF51366">
    <property type="entry name" value="Ribulose-phoshate binding barrel"/>
    <property type="match status" value="1"/>
</dbReference>
<evidence type="ECO:0000313" key="18">
    <source>
        <dbReference type="Proteomes" id="UP000014500"/>
    </source>
</evidence>
<dbReference type="PANTHER" id="PTHR19278">
    <property type="entry name" value="OROTATE PHOSPHORIBOSYLTRANSFERASE"/>
    <property type="match status" value="1"/>
</dbReference>
<keyword evidence="9" id="KW-0808">Transferase</keyword>
<dbReference type="InterPro" id="IPR014732">
    <property type="entry name" value="OMPdecase"/>
</dbReference>
<comment type="pathway">
    <text evidence="1">Pyrimidine metabolism; UMP biosynthesis via de novo pathway; UMP from orotate: step 2/2.</text>
</comment>
<evidence type="ECO:0000256" key="13">
    <source>
        <dbReference type="ARBA" id="ARBA00023268"/>
    </source>
</evidence>
<comment type="pathway">
    <text evidence="2">Pyrimidine metabolism; UMP biosynthesis via de novo pathway; UMP from orotate: step 1/2.</text>
</comment>
<dbReference type="AlphaFoldDB" id="T1JH20"/>
<proteinExistence type="inferred from homology"/>
<dbReference type="CDD" id="cd04725">
    <property type="entry name" value="OMP_decarboxylase_like"/>
    <property type="match status" value="1"/>
</dbReference>
<dbReference type="GO" id="GO:0044205">
    <property type="term" value="P:'de novo' UMP biosynthetic process"/>
    <property type="evidence" value="ECO:0007669"/>
    <property type="project" value="UniProtKB-UniPathway"/>
</dbReference>
<feature type="active site" description="For OMPdecase activity" evidence="14">
    <location>
        <position position="296"/>
    </location>
</feature>
<keyword evidence="12" id="KW-0456">Lyase</keyword>
<evidence type="ECO:0000256" key="7">
    <source>
        <dbReference type="ARBA" id="ARBA00015047"/>
    </source>
</evidence>
<evidence type="ECO:0000256" key="5">
    <source>
        <dbReference type="ARBA" id="ARBA00011971"/>
    </source>
</evidence>
<evidence type="ECO:0000256" key="3">
    <source>
        <dbReference type="ARBA" id="ARBA00006221"/>
    </source>
</evidence>
<feature type="binding site" evidence="15">
    <location>
        <position position="434"/>
    </location>
    <ligand>
        <name>substrate</name>
    </ligand>
</feature>
<evidence type="ECO:0000256" key="4">
    <source>
        <dbReference type="ARBA" id="ARBA00009769"/>
    </source>
</evidence>
<evidence type="ECO:0000256" key="10">
    <source>
        <dbReference type="ARBA" id="ARBA00022793"/>
    </source>
</evidence>
<dbReference type="GO" id="GO:0006207">
    <property type="term" value="P:'de novo' pyrimidine nucleobase biosynthetic process"/>
    <property type="evidence" value="ECO:0007669"/>
    <property type="project" value="InterPro"/>
</dbReference>
<dbReference type="InterPro" id="IPR004467">
    <property type="entry name" value="Or_phspho_trans_dom"/>
</dbReference>
<dbReference type="PhylomeDB" id="T1JH20"/>
<comment type="similarity">
    <text evidence="4">In the C-terminal section; belongs to the OMP decarboxylase family.</text>
</comment>
<accession>T1JH20</accession>
<dbReference type="CDD" id="cd06223">
    <property type="entry name" value="PRTases_typeI"/>
    <property type="match status" value="1"/>
</dbReference>
<dbReference type="GO" id="GO:0004590">
    <property type="term" value="F:orotidine-5'-phosphate decarboxylase activity"/>
    <property type="evidence" value="ECO:0007669"/>
    <property type="project" value="UniProtKB-EC"/>
</dbReference>
<keyword evidence="10" id="KW-0210">Decarboxylase</keyword>
<dbReference type="Pfam" id="PF00215">
    <property type="entry name" value="OMPdecase"/>
    <property type="match status" value="1"/>
</dbReference>
<dbReference type="PANTHER" id="PTHR19278:SF9">
    <property type="entry name" value="URIDINE 5'-MONOPHOSPHATE SYNTHASE"/>
    <property type="match status" value="1"/>
</dbReference>
<dbReference type="EC" id="4.1.1.23" evidence="6"/>
<dbReference type="HOGENOM" id="CLU_049275_1_0_1"/>
<dbReference type="SUPFAM" id="SSF53271">
    <property type="entry name" value="PRTase-like"/>
    <property type="match status" value="1"/>
</dbReference>
<evidence type="ECO:0000256" key="15">
    <source>
        <dbReference type="PIRSR" id="PIRSR614732-2"/>
    </source>
</evidence>
<feature type="binding site" evidence="15">
    <location>
        <position position="435"/>
    </location>
    <ligand>
        <name>substrate</name>
    </ligand>
</feature>
<dbReference type="STRING" id="126957.T1JH20"/>
<keyword evidence="18" id="KW-1185">Reference proteome</keyword>
<evidence type="ECO:0000256" key="2">
    <source>
        <dbReference type="ARBA" id="ARBA00004889"/>
    </source>
</evidence>
<keyword evidence="8" id="KW-0328">Glycosyltransferase</keyword>
<comment type="similarity">
    <text evidence="3">In the N-terminal section; belongs to the purine/pyrimidine phosphoribosyltransferase family.</text>
</comment>
<feature type="domain" description="Orotidine 5'-phosphate decarboxylase" evidence="16">
    <location>
        <begin position="237"/>
        <end position="450"/>
    </location>
</feature>
<dbReference type="Gene3D" id="3.20.20.70">
    <property type="entry name" value="Aldolase class I"/>
    <property type="match status" value="1"/>
</dbReference>
<dbReference type="GO" id="GO:0004588">
    <property type="term" value="F:orotate phosphoribosyltransferase activity"/>
    <property type="evidence" value="ECO:0007669"/>
    <property type="project" value="UniProtKB-EC"/>
</dbReference>
<dbReference type="eggNOG" id="KOG1377">
    <property type="taxonomic scope" value="Eukaryota"/>
</dbReference>
<dbReference type="InterPro" id="IPR001754">
    <property type="entry name" value="OMPdeCOase_dom"/>
</dbReference>
<organism evidence="17 18">
    <name type="scientific">Strigamia maritima</name>
    <name type="common">European centipede</name>
    <name type="synonym">Geophilus maritimus</name>
    <dbReference type="NCBI Taxonomy" id="126957"/>
    <lineage>
        <taxon>Eukaryota</taxon>
        <taxon>Metazoa</taxon>
        <taxon>Ecdysozoa</taxon>
        <taxon>Arthropoda</taxon>
        <taxon>Myriapoda</taxon>
        <taxon>Chilopoda</taxon>
        <taxon>Pleurostigmophora</taxon>
        <taxon>Geophilomorpha</taxon>
        <taxon>Linotaeniidae</taxon>
        <taxon>Strigamia</taxon>
    </lineage>
</organism>
<dbReference type="InterPro" id="IPR023031">
    <property type="entry name" value="OPRT"/>
</dbReference>
<evidence type="ECO:0000256" key="11">
    <source>
        <dbReference type="ARBA" id="ARBA00022975"/>
    </source>
</evidence>
<dbReference type="UniPathway" id="UPA00070">
    <property type="reaction ID" value="UER00119"/>
</dbReference>
<evidence type="ECO:0000256" key="9">
    <source>
        <dbReference type="ARBA" id="ARBA00022679"/>
    </source>
</evidence>